<evidence type="ECO:0000256" key="4">
    <source>
        <dbReference type="ARBA" id="ARBA00022741"/>
    </source>
</evidence>
<keyword evidence="2" id="KW-0723">Serine/threonine-protein kinase</keyword>
<accession>A0A8S1KTX4</accession>
<evidence type="ECO:0000256" key="1">
    <source>
        <dbReference type="ARBA" id="ARBA00012513"/>
    </source>
</evidence>
<dbReference type="OrthoDB" id="266718at2759"/>
<dbReference type="PANTHER" id="PTHR22983:SF6">
    <property type="entry name" value="SERINE_THREONINE-PROTEIN KINASE 36"/>
    <property type="match status" value="1"/>
</dbReference>
<keyword evidence="3" id="KW-0808">Transferase</keyword>
<evidence type="ECO:0000256" key="3">
    <source>
        <dbReference type="ARBA" id="ARBA00022679"/>
    </source>
</evidence>
<sequence>MQQLSGQEIWIQFYLNNGLAIFQKYGLLNVDSINILPQLDKISINYYPSIHKINIYNEQKQLIQSSDCNLRAKVCNLIGNLCQHSSFFYQHLLKFELINLYIKCCCDPVKTQENLLVLAYLEMQNFIVICNKSIQDQLSHNQLNYSKIQKYQMIQTLPEKNKIQCSMNLRKFSQKFKQADQRLQKHGALNQLLELVKSDQTTRISLFSIGNLDQYPDVKENLKNYQSDKSQHQLLLTINKFRDMEEESQQI</sequence>
<name>A0A8S1KTX4_9CILI</name>
<dbReference type="PANTHER" id="PTHR22983">
    <property type="entry name" value="PROTEIN KINASE RELATED"/>
    <property type="match status" value="1"/>
</dbReference>
<evidence type="ECO:0000313" key="10">
    <source>
        <dbReference type="Proteomes" id="UP000692954"/>
    </source>
</evidence>
<comment type="caution">
    <text evidence="9">The sequence shown here is derived from an EMBL/GenBank/DDBJ whole genome shotgun (WGS) entry which is preliminary data.</text>
</comment>
<dbReference type="EC" id="2.7.11.1" evidence="1"/>
<dbReference type="GO" id="GO:0005737">
    <property type="term" value="C:cytoplasm"/>
    <property type="evidence" value="ECO:0007669"/>
    <property type="project" value="TreeGrafter"/>
</dbReference>
<comment type="catalytic activity">
    <reaction evidence="7">
        <text>L-threonyl-[protein] + ATP = O-phospho-L-threonyl-[protein] + ADP + H(+)</text>
        <dbReference type="Rhea" id="RHEA:46608"/>
        <dbReference type="Rhea" id="RHEA-COMP:11060"/>
        <dbReference type="Rhea" id="RHEA-COMP:11605"/>
        <dbReference type="ChEBI" id="CHEBI:15378"/>
        <dbReference type="ChEBI" id="CHEBI:30013"/>
        <dbReference type="ChEBI" id="CHEBI:30616"/>
        <dbReference type="ChEBI" id="CHEBI:61977"/>
        <dbReference type="ChEBI" id="CHEBI:456216"/>
        <dbReference type="EC" id="2.7.11.1"/>
    </reaction>
</comment>
<dbReference type="GO" id="GO:0005524">
    <property type="term" value="F:ATP binding"/>
    <property type="evidence" value="ECO:0007669"/>
    <property type="project" value="UniProtKB-KW"/>
</dbReference>
<dbReference type="GO" id="GO:0004674">
    <property type="term" value="F:protein serine/threonine kinase activity"/>
    <property type="evidence" value="ECO:0007669"/>
    <property type="project" value="UniProtKB-KW"/>
</dbReference>
<keyword evidence="6" id="KW-0067">ATP-binding</keyword>
<protein>
    <recommendedName>
        <fullName evidence="1">non-specific serine/threonine protein kinase</fullName>
        <ecNumber evidence="1">2.7.11.1</ecNumber>
    </recommendedName>
</protein>
<dbReference type="Proteomes" id="UP000692954">
    <property type="component" value="Unassembled WGS sequence"/>
</dbReference>
<evidence type="ECO:0000256" key="2">
    <source>
        <dbReference type="ARBA" id="ARBA00022527"/>
    </source>
</evidence>
<evidence type="ECO:0000256" key="8">
    <source>
        <dbReference type="ARBA" id="ARBA00048679"/>
    </source>
</evidence>
<comment type="catalytic activity">
    <reaction evidence="8">
        <text>L-seryl-[protein] + ATP = O-phospho-L-seryl-[protein] + ADP + H(+)</text>
        <dbReference type="Rhea" id="RHEA:17989"/>
        <dbReference type="Rhea" id="RHEA-COMP:9863"/>
        <dbReference type="Rhea" id="RHEA-COMP:11604"/>
        <dbReference type="ChEBI" id="CHEBI:15378"/>
        <dbReference type="ChEBI" id="CHEBI:29999"/>
        <dbReference type="ChEBI" id="CHEBI:30616"/>
        <dbReference type="ChEBI" id="CHEBI:83421"/>
        <dbReference type="ChEBI" id="CHEBI:456216"/>
        <dbReference type="EC" id="2.7.11.1"/>
    </reaction>
</comment>
<dbReference type="AlphaFoldDB" id="A0A8S1KTX4"/>
<gene>
    <name evidence="9" type="ORF">PSON_ATCC_30995.1.T0120450</name>
</gene>
<keyword evidence="5" id="KW-0418">Kinase</keyword>
<evidence type="ECO:0000313" key="9">
    <source>
        <dbReference type="EMBL" id="CAD8058859.1"/>
    </source>
</evidence>
<reference evidence="9" key="1">
    <citation type="submission" date="2021-01" db="EMBL/GenBank/DDBJ databases">
        <authorList>
            <consortium name="Genoscope - CEA"/>
            <person name="William W."/>
        </authorList>
    </citation>
    <scope>NUCLEOTIDE SEQUENCE</scope>
</reference>
<evidence type="ECO:0000256" key="6">
    <source>
        <dbReference type="ARBA" id="ARBA00022840"/>
    </source>
</evidence>
<keyword evidence="4" id="KW-0547">Nucleotide-binding</keyword>
<dbReference type="EMBL" id="CAJJDN010000012">
    <property type="protein sequence ID" value="CAD8058859.1"/>
    <property type="molecule type" value="Genomic_DNA"/>
</dbReference>
<organism evidence="9 10">
    <name type="scientific">Paramecium sonneborni</name>
    <dbReference type="NCBI Taxonomy" id="65129"/>
    <lineage>
        <taxon>Eukaryota</taxon>
        <taxon>Sar</taxon>
        <taxon>Alveolata</taxon>
        <taxon>Ciliophora</taxon>
        <taxon>Intramacronucleata</taxon>
        <taxon>Oligohymenophorea</taxon>
        <taxon>Peniculida</taxon>
        <taxon>Parameciidae</taxon>
        <taxon>Paramecium</taxon>
    </lineage>
</organism>
<keyword evidence="10" id="KW-1185">Reference proteome</keyword>
<proteinExistence type="predicted"/>
<evidence type="ECO:0000256" key="5">
    <source>
        <dbReference type="ARBA" id="ARBA00022777"/>
    </source>
</evidence>
<evidence type="ECO:0000256" key="7">
    <source>
        <dbReference type="ARBA" id="ARBA00047899"/>
    </source>
</evidence>